<proteinExistence type="predicted"/>
<organism evidence="1">
    <name type="scientific">viral metagenome</name>
    <dbReference type="NCBI Taxonomy" id="1070528"/>
    <lineage>
        <taxon>unclassified sequences</taxon>
        <taxon>metagenomes</taxon>
        <taxon>organismal metagenomes</taxon>
    </lineage>
</organism>
<dbReference type="AlphaFoldDB" id="A0A6C0JHR5"/>
<name>A0A6C0JHR5_9ZZZZ</name>
<evidence type="ECO:0000313" key="1">
    <source>
        <dbReference type="EMBL" id="QHU05345.1"/>
    </source>
</evidence>
<accession>A0A6C0JHR5</accession>
<reference evidence="1" key="1">
    <citation type="journal article" date="2020" name="Nature">
        <title>Giant virus diversity and host interactions through global metagenomics.</title>
        <authorList>
            <person name="Schulz F."/>
            <person name="Roux S."/>
            <person name="Paez-Espino D."/>
            <person name="Jungbluth S."/>
            <person name="Walsh D.A."/>
            <person name="Denef V.J."/>
            <person name="McMahon K.D."/>
            <person name="Konstantinidis K.T."/>
            <person name="Eloe-Fadrosh E.A."/>
            <person name="Kyrpides N.C."/>
            <person name="Woyke T."/>
        </authorList>
    </citation>
    <scope>NUCLEOTIDE SEQUENCE</scope>
    <source>
        <strain evidence="1">GVMAG-M-3300027734-16</strain>
    </source>
</reference>
<sequence length="232" mass="27432">MILWTSWFLIEDEEHRNEVLRTIELNLENPYIEKLKLLCEIDFLYEHPKLECIRILERPTYQTFVDMFDLSKINTIANSDIVFDYESTLKINQIQPGNGYVITRYNLDTDYREPLTNWKGRYWHEVSGLSQDAWVIYNPPKKIIADFYPGILGCENRFTLSMYKAGLNLSNLGPSIKTFHVHKTDKRNYSASYQNQNFPGMTVSNFYPGRPHLFFTSDIFSADRKDCSWHPF</sequence>
<protein>
    <submittedName>
        <fullName evidence="1">Uncharacterized protein</fullName>
    </submittedName>
</protein>
<dbReference type="EMBL" id="MN740411">
    <property type="protein sequence ID" value="QHU05345.1"/>
    <property type="molecule type" value="Genomic_DNA"/>
</dbReference>